<dbReference type="RefSeq" id="XP_017028450.1">
    <property type="nucleotide sequence ID" value="XM_017172961.3"/>
</dbReference>
<feature type="compositionally biased region" description="Basic and acidic residues" evidence="1">
    <location>
        <begin position="307"/>
        <end position="326"/>
    </location>
</feature>
<dbReference type="SUPFAM" id="SSF54928">
    <property type="entry name" value="RNA-binding domain, RBD"/>
    <property type="match status" value="1"/>
</dbReference>
<feature type="compositionally biased region" description="Acidic residues" evidence="1">
    <location>
        <begin position="9"/>
        <end position="30"/>
    </location>
</feature>
<dbReference type="OMA" id="RFNTQKK"/>
<dbReference type="Proteomes" id="UP001652661">
    <property type="component" value="Chromosome 3L"/>
</dbReference>
<name>A0A6P4IJB3_DROKI</name>
<feature type="compositionally biased region" description="Basic and acidic residues" evidence="1">
    <location>
        <begin position="73"/>
        <end position="85"/>
    </location>
</feature>
<feature type="compositionally biased region" description="Basic residues" evidence="1">
    <location>
        <begin position="293"/>
        <end position="303"/>
    </location>
</feature>
<organism evidence="2 3">
    <name type="scientific">Drosophila kikkawai</name>
    <name type="common">Fruit fly</name>
    <dbReference type="NCBI Taxonomy" id="30033"/>
    <lineage>
        <taxon>Eukaryota</taxon>
        <taxon>Metazoa</taxon>
        <taxon>Ecdysozoa</taxon>
        <taxon>Arthropoda</taxon>
        <taxon>Hexapoda</taxon>
        <taxon>Insecta</taxon>
        <taxon>Pterygota</taxon>
        <taxon>Neoptera</taxon>
        <taxon>Endopterygota</taxon>
        <taxon>Diptera</taxon>
        <taxon>Brachycera</taxon>
        <taxon>Muscomorpha</taxon>
        <taxon>Ephydroidea</taxon>
        <taxon>Drosophilidae</taxon>
        <taxon>Drosophila</taxon>
        <taxon>Sophophora</taxon>
    </lineage>
</organism>
<dbReference type="Gene3D" id="3.30.70.330">
    <property type="match status" value="1"/>
</dbReference>
<accession>A0A6P4IJB3</accession>
<feature type="region of interest" description="Disordered" evidence="1">
    <location>
        <begin position="1"/>
        <end position="85"/>
    </location>
</feature>
<dbReference type="AlphaFoldDB" id="A0A6P4IJB3"/>
<feature type="compositionally biased region" description="Acidic residues" evidence="1">
    <location>
        <begin position="62"/>
        <end position="72"/>
    </location>
</feature>
<keyword evidence="2" id="KW-1185">Reference proteome</keyword>
<dbReference type="GO" id="GO:0003676">
    <property type="term" value="F:nucleic acid binding"/>
    <property type="evidence" value="ECO:0007669"/>
    <property type="project" value="InterPro"/>
</dbReference>
<gene>
    <name evidence="3" type="primary">LOC108078857</name>
</gene>
<feature type="compositionally biased region" description="Acidic residues" evidence="1">
    <location>
        <begin position="37"/>
        <end position="54"/>
    </location>
</feature>
<proteinExistence type="predicted"/>
<dbReference type="CDD" id="cd00590">
    <property type="entry name" value="RRM_SF"/>
    <property type="match status" value="1"/>
</dbReference>
<dbReference type="GeneID" id="108078857"/>
<dbReference type="OrthoDB" id="6361271at2759"/>
<sequence>MKKKQVESSSEEEEELLAEDSEASDDEELSAEGSEASGDEDDSEASGVEEDSELDLAASSTESDEDEEEEEDAKPAPKSRAEIIDEQIHNKYEQLRGTRLYVRFPKKLPLDVDEFNAMVKALHPLVVKALKPRQKHARFCLVEFKSQKDRDQAHEDLKTSIKNDAEYKGFYISLPKTDSEEFVNEIVSRKLTSVENRQTKRMMKRASKKALQAKRNFTSSVVITNLPKTASVAQVRQLFPEAVDIQIKPGKGKFRDSSAATVTLPTTHDARKAIKQKLSLAGTELLLRFNTQTKRKPKPKAKNGKSTSEKKNQGDKKIPQKPKQQDKQQQQKPKVENGEAPKAKKPIKNVQQQKPKENLKRKAPPSGGESHKLKTPKKMKKLSA</sequence>
<feature type="compositionally biased region" description="Basic residues" evidence="1">
    <location>
        <begin position="373"/>
        <end position="384"/>
    </location>
</feature>
<evidence type="ECO:0000313" key="3">
    <source>
        <dbReference type="RefSeq" id="XP_017028450.1"/>
    </source>
</evidence>
<feature type="region of interest" description="Disordered" evidence="1">
    <location>
        <begin position="288"/>
        <end position="384"/>
    </location>
</feature>
<protein>
    <submittedName>
        <fullName evidence="3">Nucleolin</fullName>
    </submittedName>
</protein>
<reference evidence="3" key="1">
    <citation type="submission" date="2025-08" db="UniProtKB">
        <authorList>
            <consortium name="RefSeq"/>
        </authorList>
    </citation>
    <scope>IDENTIFICATION</scope>
    <source>
        <strain evidence="3">14028-0561.14</strain>
        <tissue evidence="3">Whole fly</tissue>
    </source>
</reference>
<evidence type="ECO:0000313" key="2">
    <source>
        <dbReference type="Proteomes" id="UP001652661"/>
    </source>
</evidence>
<dbReference type="InterPro" id="IPR035979">
    <property type="entry name" value="RBD_domain_sf"/>
</dbReference>
<feature type="compositionally biased region" description="Basic and acidic residues" evidence="1">
    <location>
        <begin position="333"/>
        <end position="342"/>
    </location>
</feature>
<dbReference type="InterPro" id="IPR012677">
    <property type="entry name" value="Nucleotide-bd_a/b_plait_sf"/>
</dbReference>
<evidence type="ECO:0000256" key="1">
    <source>
        <dbReference type="SAM" id="MobiDB-lite"/>
    </source>
</evidence>